<reference evidence="1 2" key="1">
    <citation type="submission" date="2020-08" db="EMBL/GenBank/DDBJ databases">
        <title>Functional genomics of gut bacteria from endangered species of beetles.</title>
        <authorList>
            <person name="Carlos-Shanley C."/>
        </authorList>
    </citation>
    <scope>NUCLEOTIDE SEQUENCE [LARGE SCALE GENOMIC DNA]</scope>
    <source>
        <strain evidence="1 2">S00124</strain>
    </source>
</reference>
<comment type="caution">
    <text evidence="1">The sequence shown here is derived from an EMBL/GenBank/DDBJ whole genome shotgun (WGS) entry which is preliminary data.</text>
</comment>
<dbReference type="EMBL" id="JACHKZ010000027">
    <property type="protein sequence ID" value="MBB6579319.1"/>
    <property type="molecule type" value="Genomic_DNA"/>
</dbReference>
<evidence type="ECO:0000313" key="1">
    <source>
        <dbReference type="EMBL" id="MBB6579319.1"/>
    </source>
</evidence>
<gene>
    <name evidence="1" type="ORF">HNP33_003431</name>
</gene>
<organism evidence="1 2">
    <name type="scientific">Comamonas odontotermitis</name>
    <dbReference type="NCBI Taxonomy" id="379895"/>
    <lineage>
        <taxon>Bacteria</taxon>
        <taxon>Pseudomonadati</taxon>
        <taxon>Pseudomonadota</taxon>
        <taxon>Betaproteobacteria</taxon>
        <taxon>Burkholderiales</taxon>
        <taxon>Comamonadaceae</taxon>
        <taxon>Comamonas</taxon>
    </lineage>
</organism>
<dbReference type="Proteomes" id="UP000562492">
    <property type="component" value="Unassembled WGS sequence"/>
</dbReference>
<accession>A0ABR6RJK7</accession>
<evidence type="ECO:0000313" key="2">
    <source>
        <dbReference type="Proteomes" id="UP000562492"/>
    </source>
</evidence>
<protein>
    <submittedName>
        <fullName evidence="1">Uncharacterized protein</fullName>
    </submittedName>
</protein>
<name>A0ABR6RJK7_9BURK</name>
<proteinExistence type="predicted"/>
<sequence>MILIPLVFVAFMWNGVHQSPYQGPHFEPGTLRPAPMVVVSK</sequence>
<keyword evidence="2" id="KW-1185">Reference proteome</keyword>